<organism evidence="2 3">
    <name type="scientific">Salinimicrobium oceani</name>
    <dbReference type="NCBI Taxonomy" id="2722702"/>
    <lineage>
        <taxon>Bacteria</taxon>
        <taxon>Pseudomonadati</taxon>
        <taxon>Bacteroidota</taxon>
        <taxon>Flavobacteriia</taxon>
        <taxon>Flavobacteriales</taxon>
        <taxon>Flavobacteriaceae</taxon>
        <taxon>Salinimicrobium</taxon>
    </lineage>
</organism>
<feature type="signal peptide" evidence="1">
    <location>
        <begin position="1"/>
        <end position="20"/>
    </location>
</feature>
<comment type="caution">
    <text evidence="2">The sequence shown here is derived from an EMBL/GenBank/DDBJ whole genome shotgun (WGS) entry which is preliminary data.</text>
</comment>
<name>A0ABX1D4N0_9FLAO</name>
<protein>
    <submittedName>
        <fullName evidence="2">Uncharacterized protein</fullName>
    </submittedName>
</protein>
<dbReference type="RefSeq" id="WP_209310109.1">
    <property type="nucleotide sequence ID" value="NZ_JAAVJR010000734.1"/>
</dbReference>
<gene>
    <name evidence="2" type="ORF">HC175_19125</name>
</gene>
<dbReference type="EMBL" id="JAAVJR010000734">
    <property type="protein sequence ID" value="NJW55027.1"/>
    <property type="molecule type" value="Genomic_DNA"/>
</dbReference>
<accession>A0ABX1D4N0</accession>
<keyword evidence="3" id="KW-1185">Reference proteome</keyword>
<evidence type="ECO:0000313" key="3">
    <source>
        <dbReference type="Proteomes" id="UP000703674"/>
    </source>
</evidence>
<evidence type="ECO:0000313" key="2">
    <source>
        <dbReference type="EMBL" id="NJW55027.1"/>
    </source>
</evidence>
<reference evidence="2 3" key="1">
    <citation type="submission" date="2020-03" db="EMBL/GenBank/DDBJ databases">
        <title>Salinimicrobium sp. nov, isolated from SCS.</title>
        <authorList>
            <person name="Cao W.R."/>
        </authorList>
    </citation>
    <scope>NUCLEOTIDE SEQUENCE [LARGE SCALE GENOMIC DNA]</scope>
    <source>
        <strain evidence="3">J15B91</strain>
    </source>
</reference>
<dbReference type="Proteomes" id="UP000703674">
    <property type="component" value="Unassembled WGS sequence"/>
</dbReference>
<feature type="non-terminal residue" evidence="2">
    <location>
        <position position="61"/>
    </location>
</feature>
<keyword evidence="1" id="KW-0732">Signal</keyword>
<proteinExistence type="predicted"/>
<evidence type="ECO:0000256" key="1">
    <source>
        <dbReference type="SAM" id="SignalP"/>
    </source>
</evidence>
<sequence>MKNLLLPLFLTFLFSIQLFAQRPQSVEGNVNNLPVREYTIVINQELVNIGGKEKMGMTING</sequence>
<feature type="chain" id="PRO_5046089580" evidence="1">
    <location>
        <begin position="21"/>
        <end position="61"/>
    </location>
</feature>